<dbReference type="GO" id="GO:0015074">
    <property type="term" value="P:DNA integration"/>
    <property type="evidence" value="ECO:0007669"/>
    <property type="project" value="UniProtKB-KW"/>
</dbReference>
<comment type="caution">
    <text evidence="9">The sequence shown here is derived from an EMBL/GenBank/DDBJ whole genome shotgun (WGS) entry which is preliminary data.</text>
</comment>
<dbReference type="Gene3D" id="3.90.1750.20">
    <property type="entry name" value="Putative Large Serine Recombinase, Chain B, Domain 2"/>
    <property type="match status" value="1"/>
</dbReference>
<feature type="active site" description="O-(5'-phospho-DNA)-serine intermediate" evidence="4 5">
    <location>
        <position position="12"/>
    </location>
</feature>
<accession>A0A0C2D2J5</accession>
<evidence type="ECO:0000313" key="10">
    <source>
        <dbReference type="Proteomes" id="UP000031599"/>
    </source>
</evidence>
<feature type="compositionally biased region" description="Gly residues" evidence="6">
    <location>
        <begin position="557"/>
        <end position="568"/>
    </location>
</feature>
<dbReference type="Pfam" id="PF07508">
    <property type="entry name" value="Recombinase"/>
    <property type="match status" value="1"/>
</dbReference>
<protein>
    <submittedName>
        <fullName evidence="9">Site-specific recombinase</fullName>
    </submittedName>
</protein>
<dbReference type="PANTHER" id="PTHR30461:SF2">
    <property type="entry name" value="SERINE RECOMBINASE PINE-RELATED"/>
    <property type="match status" value="1"/>
</dbReference>
<dbReference type="SUPFAM" id="SSF53041">
    <property type="entry name" value="Resolvase-like"/>
    <property type="match status" value="1"/>
</dbReference>
<feature type="compositionally biased region" description="Polar residues" evidence="6">
    <location>
        <begin position="540"/>
        <end position="550"/>
    </location>
</feature>
<dbReference type="GO" id="GO:0000150">
    <property type="term" value="F:DNA strand exchange activity"/>
    <property type="evidence" value="ECO:0007669"/>
    <property type="project" value="InterPro"/>
</dbReference>
<evidence type="ECO:0000259" key="8">
    <source>
        <dbReference type="PROSITE" id="PS51737"/>
    </source>
</evidence>
<dbReference type="Pfam" id="PF00239">
    <property type="entry name" value="Resolvase"/>
    <property type="match status" value="1"/>
</dbReference>
<dbReference type="PROSITE" id="PS51737">
    <property type="entry name" value="RECOMBINASE_DNA_BIND"/>
    <property type="match status" value="1"/>
</dbReference>
<evidence type="ECO:0000256" key="4">
    <source>
        <dbReference type="PIRSR" id="PIRSR606118-50"/>
    </source>
</evidence>
<dbReference type="EMBL" id="JMCC02000075">
    <property type="protein sequence ID" value="KIG14347.1"/>
    <property type="molecule type" value="Genomic_DNA"/>
</dbReference>
<keyword evidence="2" id="KW-0238">DNA-binding</keyword>
<dbReference type="InterPro" id="IPR036162">
    <property type="entry name" value="Resolvase-like_N_sf"/>
</dbReference>
<gene>
    <name evidence="9" type="ORF">DB30_06949</name>
</gene>
<name>A0A0C2D2J5_9BACT</name>
<feature type="region of interest" description="Disordered" evidence="6">
    <location>
        <begin position="514"/>
        <end position="568"/>
    </location>
</feature>
<dbReference type="Proteomes" id="UP000031599">
    <property type="component" value="Unassembled WGS sequence"/>
</dbReference>
<dbReference type="SMART" id="SM00857">
    <property type="entry name" value="Resolvase"/>
    <property type="match status" value="1"/>
</dbReference>
<evidence type="ECO:0000256" key="6">
    <source>
        <dbReference type="SAM" id="MobiDB-lite"/>
    </source>
</evidence>
<dbReference type="RefSeq" id="WP_052553967.1">
    <property type="nucleotide sequence ID" value="NZ_JMCC02000075.1"/>
</dbReference>
<evidence type="ECO:0000256" key="2">
    <source>
        <dbReference type="ARBA" id="ARBA00023125"/>
    </source>
</evidence>
<dbReference type="CDD" id="cd00338">
    <property type="entry name" value="Ser_Recombinase"/>
    <property type="match status" value="1"/>
</dbReference>
<dbReference type="InterPro" id="IPR006119">
    <property type="entry name" value="Resolv_N"/>
</dbReference>
<dbReference type="PROSITE" id="PS00397">
    <property type="entry name" value="RECOMBINASES_1"/>
    <property type="match status" value="1"/>
</dbReference>
<sequence length="620" mass="67351">MSKNVLAYVRVSSKKQEDNDNSIPYQKRVISEYAQREGLQIIQWYEETHSAYKGKRGQFRQMLESLDRPNIDGVILHKLDRLSRNVGDFALVDKMMAKGKEFIVIEGRFDTRRAAGRLALRNLCNMCVWYSENLSEEVTAKLGECLRRGYYPGPAPIGYRDGANSDPDRKKKYAHPIQGPLTVEVFELMATGNWSIRTASKHMKARGMLNSAGSPLTKSALQRMLRNPFACGLVRWTPSSTGEPRLFPGNHEPIISKALFDKVQTVLDQRLAPNKQNHDHAYAKTVRCECERYLIPSLHKGMVYMVCQNKGCAFTSIREDELEDHFATALARLGMGMGSAPNSGSGSDSGSSFIRLAHEAALRLAETSSQRRKAEKATLDRQLAHVRGRLSKLDEAMLEGFFSPGEGTAKKDELRSQQAVLLTELAELDDDGGSKGSGNGSDSVTALLEGLHALPTLYRGLGPFDRRRIVLSLFTKRQMRPEGLYAEPHPAFIKLADAQAAVRTVRALSNPASIASGAPEQADPTAEAAQNLTHAKKPDSNSGPIASEGQSKPVAADGGGGKVGNVAGGGPSGPALGLLTDRLQVLVDEAADGLIRLLASSDGLGLLDVLMPPSYSAPGS</sequence>
<dbReference type="InterPro" id="IPR006118">
    <property type="entry name" value="Recombinase_CS"/>
</dbReference>
<organism evidence="9 10">
    <name type="scientific">Enhygromyxa salina</name>
    <dbReference type="NCBI Taxonomy" id="215803"/>
    <lineage>
        <taxon>Bacteria</taxon>
        <taxon>Pseudomonadati</taxon>
        <taxon>Myxococcota</taxon>
        <taxon>Polyangia</taxon>
        <taxon>Nannocystales</taxon>
        <taxon>Nannocystaceae</taxon>
        <taxon>Enhygromyxa</taxon>
    </lineage>
</organism>
<evidence type="ECO:0000256" key="1">
    <source>
        <dbReference type="ARBA" id="ARBA00022908"/>
    </source>
</evidence>
<feature type="domain" description="Resolvase/invertase-type recombinase catalytic" evidence="7">
    <location>
        <begin position="4"/>
        <end position="149"/>
    </location>
</feature>
<dbReference type="InterPro" id="IPR038109">
    <property type="entry name" value="DNA_bind_recomb_sf"/>
</dbReference>
<evidence type="ECO:0000259" key="7">
    <source>
        <dbReference type="PROSITE" id="PS51736"/>
    </source>
</evidence>
<dbReference type="GO" id="GO:0003677">
    <property type="term" value="F:DNA binding"/>
    <property type="evidence" value="ECO:0007669"/>
    <property type="project" value="UniProtKB-KW"/>
</dbReference>
<keyword evidence="1" id="KW-0229">DNA integration</keyword>
<dbReference type="PROSITE" id="PS51736">
    <property type="entry name" value="RECOMBINASES_3"/>
    <property type="match status" value="1"/>
</dbReference>
<evidence type="ECO:0000256" key="3">
    <source>
        <dbReference type="ARBA" id="ARBA00023172"/>
    </source>
</evidence>
<dbReference type="InterPro" id="IPR011109">
    <property type="entry name" value="DNA_bind_recombinase_dom"/>
</dbReference>
<evidence type="ECO:0000256" key="5">
    <source>
        <dbReference type="PROSITE-ProRule" id="PRU10137"/>
    </source>
</evidence>
<feature type="domain" description="Recombinase" evidence="8">
    <location>
        <begin position="156"/>
        <end position="273"/>
    </location>
</feature>
<dbReference type="InterPro" id="IPR050639">
    <property type="entry name" value="SSR_resolvase"/>
</dbReference>
<keyword evidence="3" id="KW-0233">DNA recombination</keyword>
<dbReference type="PANTHER" id="PTHR30461">
    <property type="entry name" value="DNA-INVERTASE FROM LAMBDOID PROPHAGE"/>
    <property type="match status" value="1"/>
</dbReference>
<evidence type="ECO:0000313" key="9">
    <source>
        <dbReference type="EMBL" id="KIG14347.1"/>
    </source>
</evidence>
<dbReference type="AlphaFoldDB" id="A0A0C2D2J5"/>
<proteinExistence type="predicted"/>
<reference evidence="9 10" key="1">
    <citation type="submission" date="2014-12" db="EMBL/GenBank/DDBJ databases">
        <title>Genome assembly of Enhygromyxa salina DSM 15201.</title>
        <authorList>
            <person name="Sharma G."/>
            <person name="Subramanian S."/>
        </authorList>
    </citation>
    <scope>NUCLEOTIDE SEQUENCE [LARGE SCALE GENOMIC DNA]</scope>
    <source>
        <strain evidence="9 10">DSM 15201</strain>
    </source>
</reference>
<dbReference type="Gene3D" id="3.40.50.1390">
    <property type="entry name" value="Resolvase, N-terminal catalytic domain"/>
    <property type="match status" value="1"/>
</dbReference>